<keyword evidence="2" id="KW-1185">Reference proteome</keyword>
<accession>A0A2U1FRI3</accession>
<dbReference type="AlphaFoldDB" id="A0A2U1FRI3"/>
<protein>
    <recommendedName>
        <fullName evidence="3">Methyltransferase family protein</fullName>
    </recommendedName>
</protein>
<comment type="caution">
    <text evidence="1">The sequence shown here is derived from an EMBL/GenBank/DDBJ whole genome shotgun (WGS) entry which is preliminary data.</text>
</comment>
<reference evidence="1 2" key="1">
    <citation type="submission" date="2018-04" db="EMBL/GenBank/DDBJ databases">
        <title>Genomic Encyclopedia of Type Strains, Phase IV (KMG-IV): sequencing the most valuable type-strain genomes for metagenomic binning, comparative biology and taxonomic classification.</title>
        <authorList>
            <person name="Goeker M."/>
        </authorList>
    </citation>
    <scope>NUCLEOTIDE SEQUENCE [LARGE SCALE GENOMIC DNA]</scope>
    <source>
        <strain evidence="1 2">DSM 45771</strain>
    </source>
</reference>
<proteinExistence type="predicted"/>
<evidence type="ECO:0008006" key="3">
    <source>
        <dbReference type="Google" id="ProtNLM"/>
    </source>
</evidence>
<evidence type="ECO:0000313" key="1">
    <source>
        <dbReference type="EMBL" id="PVZ14769.1"/>
    </source>
</evidence>
<gene>
    <name evidence="1" type="ORF">C8D89_101637</name>
</gene>
<dbReference type="EMBL" id="QEKW01000001">
    <property type="protein sequence ID" value="PVZ14769.1"/>
    <property type="molecule type" value="Genomic_DNA"/>
</dbReference>
<dbReference type="Proteomes" id="UP000245639">
    <property type="component" value="Unassembled WGS sequence"/>
</dbReference>
<name>A0A2U1FRI3_9PSEU</name>
<organism evidence="1 2">
    <name type="scientific">Actinomycetospora cinnamomea</name>
    <dbReference type="NCBI Taxonomy" id="663609"/>
    <lineage>
        <taxon>Bacteria</taxon>
        <taxon>Bacillati</taxon>
        <taxon>Actinomycetota</taxon>
        <taxon>Actinomycetes</taxon>
        <taxon>Pseudonocardiales</taxon>
        <taxon>Pseudonocardiaceae</taxon>
        <taxon>Actinomycetospora</taxon>
    </lineage>
</organism>
<sequence>MLEQTGFVDVEIGPEWDTFGGAEGEANARTFDVRGYAFVARLPG</sequence>
<evidence type="ECO:0000313" key="2">
    <source>
        <dbReference type="Proteomes" id="UP000245639"/>
    </source>
</evidence>